<sequence length="195" mass="20217">MIWWIKAWGAPGAAIATVTALFLAITIGSREIPVPALTGQAGQFVVAELVALLPAVMILQGVHRGDPRTEHTAVRSGAVRVVAWVAVWVTMVWGASAAAHLLGADSAVIEMARNTTGYVGVALLLRPVAGLKAAVAFSAAVPLVCAAAGWRTGGIAQPWAWPLHPGNSVLALIQAFLLLAMGLIAVMLRPRETPG</sequence>
<reference evidence="3 4" key="1">
    <citation type="submission" date="2019-10" db="EMBL/GenBank/DDBJ databases">
        <title>Streptomyces sp. nov., a novel actinobacterium isolated from alkaline environment.</title>
        <authorList>
            <person name="Golinska P."/>
        </authorList>
    </citation>
    <scope>NUCLEOTIDE SEQUENCE [LARGE SCALE GENOMIC DNA]</scope>
    <source>
        <strain evidence="3 4">OF1</strain>
    </source>
</reference>
<feature type="transmembrane region" description="Helical" evidence="1">
    <location>
        <begin position="169"/>
        <end position="188"/>
    </location>
</feature>
<dbReference type="Proteomes" id="UP000320857">
    <property type="component" value="Unassembled WGS sequence"/>
</dbReference>
<dbReference type="EMBL" id="JABJXA010000183">
    <property type="protein sequence ID" value="MBB1261544.1"/>
    <property type="molecule type" value="Genomic_DNA"/>
</dbReference>
<dbReference type="EMBL" id="VJYK02000184">
    <property type="protein sequence ID" value="MQS03597.1"/>
    <property type="molecule type" value="Genomic_DNA"/>
</dbReference>
<keyword evidence="1" id="KW-1133">Transmembrane helix</keyword>
<proteinExistence type="predicted"/>
<protein>
    <submittedName>
        <fullName evidence="3">Uncharacterized protein</fullName>
    </submittedName>
</protein>
<feature type="transmembrane region" description="Helical" evidence="1">
    <location>
        <begin position="12"/>
        <end position="29"/>
    </location>
</feature>
<keyword evidence="4" id="KW-1185">Reference proteome</keyword>
<reference evidence="5" key="2">
    <citation type="submission" date="2020-05" db="EMBL/GenBank/DDBJ databases">
        <title>Classification of alakaliphilic streptomycetes isolated from an alkaline soil next to Lonar Crater, India and a proposal for the recognition of Streptomyces alkaliterrae sp. nov.</title>
        <authorList>
            <person name="Golinska P."/>
        </authorList>
    </citation>
    <scope>NUCLEOTIDE SEQUENCE [LARGE SCALE GENOMIC DNA]</scope>
    <source>
        <strain evidence="5">OF8</strain>
    </source>
</reference>
<evidence type="ECO:0000313" key="2">
    <source>
        <dbReference type="EMBL" id="MBB1261544.1"/>
    </source>
</evidence>
<evidence type="ECO:0000256" key="1">
    <source>
        <dbReference type="SAM" id="Phobius"/>
    </source>
</evidence>
<comment type="caution">
    <text evidence="3">The sequence shown here is derived from an EMBL/GenBank/DDBJ whole genome shotgun (WGS) entry which is preliminary data.</text>
</comment>
<organism evidence="3 4">
    <name type="scientific">Streptomyces alkaliterrae</name>
    <dbReference type="NCBI Taxonomy" id="2213162"/>
    <lineage>
        <taxon>Bacteria</taxon>
        <taxon>Bacillati</taxon>
        <taxon>Actinomycetota</taxon>
        <taxon>Actinomycetes</taxon>
        <taxon>Kitasatosporales</taxon>
        <taxon>Streptomycetaceae</taxon>
        <taxon>Streptomyces</taxon>
    </lineage>
</organism>
<dbReference type="Proteomes" id="UP000517765">
    <property type="component" value="Unassembled WGS sequence"/>
</dbReference>
<feature type="transmembrane region" description="Helical" evidence="1">
    <location>
        <begin position="41"/>
        <end position="61"/>
    </location>
</feature>
<accession>A0A5P0YVH4</accession>
<dbReference type="OrthoDB" id="4245347at2"/>
<reference evidence="2" key="3">
    <citation type="journal article" name="Syst. Appl. Microbiol.">
        <title>Streptomyces alkaliterrae sp. nov., isolated from an alkaline soil, and emended descriptions of Streptomyces alkaliphilus, Streptomyces calidiresistens and Streptomyces durbertensis.</title>
        <authorList>
            <person name="Swiecimska M."/>
            <person name="Golinska P."/>
            <person name="Nouioui I."/>
            <person name="Wypij M."/>
            <person name="Rai M."/>
            <person name="Sangal V."/>
            <person name="Goodfellow M."/>
        </authorList>
    </citation>
    <scope>NUCLEOTIDE SEQUENCE</scope>
    <source>
        <strain evidence="2">OF8</strain>
    </source>
</reference>
<dbReference type="AlphaFoldDB" id="A0A5P0YVH4"/>
<dbReference type="RefSeq" id="WP_143649169.1">
    <property type="nucleotide sequence ID" value="NZ_JABJXA010000183.1"/>
</dbReference>
<evidence type="ECO:0000313" key="4">
    <source>
        <dbReference type="Proteomes" id="UP000320857"/>
    </source>
</evidence>
<feature type="transmembrane region" description="Helical" evidence="1">
    <location>
        <begin position="123"/>
        <end position="149"/>
    </location>
</feature>
<keyword evidence="1" id="KW-0812">Transmembrane</keyword>
<evidence type="ECO:0000313" key="3">
    <source>
        <dbReference type="EMBL" id="MQS03597.1"/>
    </source>
</evidence>
<feature type="transmembrane region" description="Helical" evidence="1">
    <location>
        <begin position="81"/>
        <end position="102"/>
    </location>
</feature>
<keyword evidence="1" id="KW-0472">Membrane</keyword>
<evidence type="ECO:0000313" key="5">
    <source>
        <dbReference type="Proteomes" id="UP000517765"/>
    </source>
</evidence>
<gene>
    <name evidence="3" type="ORF">FNX44_017305</name>
    <name evidence="2" type="ORF">H3147_22425</name>
</gene>
<name>A0A5P0YVH4_9ACTN</name>